<sequence>MRPSRSLLALPVLLGLACGGNVVGTDRTTLAVMHVPASAGVAVSDVELKIVEIRRDDGTTHKSLSLEFEAAGEALTAYRPGFKYSCVVGDVVLTEGFVAYGNTPVDGKLRPDIGLFELDDYLRSTGSDEPSACEFDLRLEQNGPPGPPQARKQQPLGKLCYRKVDGRRELAEGACPGDVVPRAPRADKTLTAKIVSARPTRDTAPGASSPIFGALLTLHRPLPDRSSSVTIAATCDGAAGQEILGSGHFDDVEPGESIWHTGALSPNGTPRGEAKQCELTIRAKEGETSTEVARQCYRDGTLTDGACE</sequence>
<keyword evidence="2" id="KW-1185">Reference proteome</keyword>
<evidence type="ECO:0000313" key="1">
    <source>
        <dbReference type="EMBL" id="WAS93324.1"/>
    </source>
</evidence>
<evidence type="ECO:0008006" key="3">
    <source>
        <dbReference type="Google" id="ProtNLM"/>
    </source>
</evidence>
<name>A0ABY7H2S8_9BACT</name>
<evidence type="ECO:0000313" key="2">
    <source>
        <dbReference type="Proteomes" id="UP001164459"/>
    </source>
</evidence>
<proteinExistence type="predicted"/>
<accession>A0ABY7H2S8</accession>
<protein>
    <recommendedName>
        <fullName evidence="3">Lipoprotein</fullName>
    </recommendedName>
</protein>
<gene>
    <name evidence="1" type="ORF">O0S08_44835</name>
</gene>
<dbReference type="EMBL" id="CP114040">
    <property type="protein sequence ID" value="WAS93324.1"/>
    <property type="molecule type" value="Genomic_DNA"/>
</dbReference>
<organism evidence="1 2">
    <name type="scientific">Nannocystis punicea</name>
    <dbReference type="NCBI Taxonomy" id="2995304"/>
    <lineage>
        <taxon>Bacteria</taxon>
        <taxon>Pseudomonadati</taxon>
        <taxon>Myxococcota</taxon>
        <taxon>Polyangia</taxon>
        <taxon>Nannocystales</taxon>
        <taxon>Nannocystaceae</taxon>
        <taxon>Nannocystis</taxon>
    </lineage>
</organism>
<dbReference type="Proteomes" id="UP001164459">
    <property type="component" value="Chromosome"/>
</dbReference>
<dbReference type="RefSeq" id="WP_269035654.1">
    <property type="nucleotide sequence ID" value="NZ_CP114040.1"/>
</dbReference>
<reference evidence="1" key="1">
    <citation type="submission" date="2022-11" db="EMBL/GenBank/DDBJ databases">
        <title>Minimal conservation of predation-associated metabolite biosynthetic gene clusters underscores biosynthetic potential of Myxococcota including descriptions for ten novel species: Archangium lansinium sp. nov., Myxococcus landrumus sp. nov., Nannocystis bai.</title>
        <authorList>
            <person name="Ahearne A."/>
            <person name="Stevens C."/>
            <person name="Dowd S."/>
        </authorList>
    </citation>
    <scope>NUCLEOTIDE SEQUENCE</scope>
    <source>
        <strain evidence="1">Fl3</strain>
    </source>
</reference>
<dbReference type="PROSITE" id="PS51257">
    <property type="entry name" value="PROKAR_LIPOPROTEIN"/>
    <property type="match status" value="1"/>
</dbReference>